<name>A0A853AQ59_9PSEU</name>
<keyword evidence="2" id="KW-1185">Reference proteome</keyword>
<evidence type="ECO:0000313" key="2">
    <source>
        <dbReference type="Proteomes" id="UP000587002"/>
    </source>
</evidence>
<dbReference type="Proteomes" id="UP000587002">
    <property type="component" value="Unassembled WGS sequence"/>
</dbReference>
<organism evidence="1 2">
    <name type="scientific">Saccharopolyspora hordei</name>
    <dbReference type="NCBI Taxonomy" id="1838"/>
    <lineage>
        <taxon>Bacteria</taxon>
        <taxon>Bacillati</taxon>
        <taxon>Actinomycetota</taxon>
        <taxon>Actinomycetes</taxon>
        <taxon>Pseudonocardiales</taxon>
        <taxon>Pseudonocardiaceae</taxon>
        <taxon>Saccharopolyspora</taxon>
    </lineage>
</organism>
<proteinExistence type="predicted"/>
<comment type="caution">
    <text evidence="1">The sequence shown here is derived from an EMBL/GenBank/DDBJ whole genome shotgun (WGS) entry which is preliminary data.</text>
</comment>
<protein>
    <submittedName>
        <fullName evidence="1">Uncharacterized protein</fullName>
    </submittedName>
</protein>
<dbReference type="RefSeq" id="WP_246330402.1">
    <property type="nucleotide sequence ID" value="NZ_BAABFH010000001.1"/>
</dbReference>
<evidence type="ECO:0000313" key="1">
    <source>
        <dbReference type="EMBL" id="NYI82651.1"/>
    </source>
</evidence>
<accession>A0A853AQ59</accession>
<dbReference type="AlphaFoldDB" id="A0A853AQ59"/>
<gene>
    <name evidence="1" type="ORF">HNR68_001281</name>
</gene>
<sequence>MQEPGRLLVFAPDGSARLGAVEVGRFPRTTTSARGRAHVSAVADATVTVVDLERLAVLDTLHVDRRGEPGAHGLAYVPGCGCLGS</sequence>
<reference evidence="1 2" key="1">
    <citation type="submission" date="2020-07" db="EMBL/GenBank/DDBJ databases">
        <title>Sequencing the genomes of 1000 actinobacteria strains.</title>
        <authorList>
            <person name="Klenk H.-P."/>
        </authorList>
    </citation>
    <scope>NUCLEOTIDE SEQUENCE [LARGE SCALE GENOMIC DNA]</scope>
    <source>
        <strain evidence="1 2">DSM 44065</strain>
    </source>
</reference>
<dbReference type="EMBL" id="JACCFJ010000001">
    <property type="protein sequence ID" value="NYI82651.1"/>
    <property type="molecule type" value="Genomic_DNA"/>
</dbReference>